<feature type="chain" id="PRO_5047248802" evidence="2">
    <location>
        <begin position="20"/>
        <end position="959"/>
    </location>
</feature>
<organism evidence="4 5">
    <name type="scientific">Flavobacterium bernardetii</name>
    <dbReference type="NCBI Taxonomy" id="2813823"/>
    <lineage>
        <taxon>Bacteria</taxon>
        <taxon>Pseudomonadati</taxon>
        <taxon>Bacteroidota</taxon>
        <taxon>Flavobacteriia</taxon>
        <taxon>Flavobacteriales</taxon>
        <taxon>Flavobacteriaceae</taxon>
        <taxon>Flavobacterium</taxon>
    </lineage>
</organism>
<dbReference type="PANTHER" id="PTHR34220:SF7">
    <property type="entry name" value="SENSOR HISTIDINE KINASE YPDA"/>
    <property type="match status" value="1"/>
</dbReference>
<keyword evidence="4" id="KW-0418">Kinase</keyword>
<evidence type="ECO:0000256" key="1">
    <source>
        <dbReference type="SAM" id="Phobius"/>
    </source>
</evidence>
<dbReference type="Pfam" id="PF07494">
    <property type="entry name" value="Reg_prop"/>
    <property type="match status" value="1"/>
</dbReference>
<dbReference type="InterPro" id="IPR036890">
    <property type="entry name" value="HATPase_C_sf"/>
</dbReference>
<dbReference type="Gene3D" id="3.30.565.10">
    <property type="entry name" value="Histidine kinase-like ATPase, C-terminal domain"/>
    <property type="match status" value="1"/>
</dbReference>
<comment type="caution">
    <text evidence="4">The sequence shown here is derived from an EMBL/GenBank/DDBJ whole genome shotgun (WGS) entry which is preliminary data.</text>
</comment>
<dbReference type="InterPro" id="IPR011047">
    <property type="entry name" value="Quinoprotein_ADH-like_sf"/>
</dbReference>
<dbReference type="Gene3D" id="2.60.40.10">
    <property type="entry name" value="Immunoglobulins"/>
    <property type="match status" value="1"/>
</dbReference>
<dbReference type="SUPFAM" id="SSF55874">
    <property type="entry name" value="ATPase domain of HSP90 chaperone/DNA topoisomerase II/histidine kinase"/>
    <property type="match status" value="1"/>
</dbReference>
<dbReference type="InterPro" id="IPR010559">
    <property type="entry name" value="Sig_transdc_His_kin_internal"/>
</dbReference>
<proteinExistence type="predicted"/>
<dbReference type="RefSeq" id="WP_166130573.1">
    <property type="nucleotide sequence ID" value="NZ_JAANOQ010000008.1"/>
</dbReference>
<dbReference type="Proteomes" id="UP000605990">
    <property type="component" value="Unassembled WGS sequence"/>
</dbReference>
<dbReference type="InterPro" id="IPR013783">
    <property type="entry name" value="Ig-like_fold"/>
</dbReference>
<protein>
    <submittedName>
        <fullName evidence="4">Histidine kinase</fullName>
    </submittedName>
</protein>
<feature type="domain" description="Signal transduction histidine kinase internal region" evidence="3">
    <location>
        <begin position="751"/>
        <end position="830"/>
    </location>
</feature>
<keyword evidence="1" id="KW-1133">Transmembrane helix</keyword>
<gene>
    <name evidence="4" type="ORF">H8R27_13655</name>
</gene>
<dbReference type="InterPro" id="IPR050640">
    <property type="entry name" value="Bact_2-comp_sensor_kinase"/>
</dbReference>
<accession>A0ABR7J1M2</accession>
<dbReference type="SUPFAM" id="SSF50998">
    <property type="entry name" value="Quinoprotein alcohol dehydrogenase-like"/>
    <property type="match status" value="1"/>
</dbReference>
<dbReference type="InterPro" id="IPR015943">
    <property type="entry name" value="WD40/YVTN_repeat-like_dom_sf"/>
</dbReference>
<keyword evidence="1" id="KW-0472">Membrane</keyword>
<keyword evidence="1" id="KW-0812">Transmembrane</keyword>
<keyword evidence="4" id="KW-0808">Transferase</keyword>
<dbReference type="Gene3D" id="2.130.10.10">
    <property type="entry name" value="YVTN repeat-like/Quinoprotein amine dehydrogenase"/>
    <property type="match status" value="1"/>
</dbReference>
<name>A0ABR7J1M2_9FLAO</name>
<feature type="transmembrane region" description="Helical" evidence="1">
    <location>
        <begin position="701"/>
        <end position="723"/>
    </location>
</feature>
<keyword evidence="5" id="KW-1185">Reference proteome</keyword>
<dbReference type="GO" id="GO:0016301">
    <property type="term" value="F:kinase activity"/>
    <property type="evidence" value="ECO:0007669"/>
    <property type="project" value="UniProtKB-KW"/>
</dbReference>
<feature type="signal peptide" evidence="2">
    <location>
        <begin position="1"/>
        <end position="19"/>
    </location>
</feature>
<evidence type="ECO:0000259" key="3">
    <source>
        <dbReference type="Pfam" id="PF06580"/>
    </source>
</evidence>
<dbReference type="PANTHER" id="PTHR34220">
    <property type="entry name" value="SENSOR HISTIDINE KINASE YPDA"/>
    <property type="match status" value="1"/>
</dbReference>
<sequence length="959" mass="111204">MRILLLSLFLLITNLGVSQNPYSITIDKASGLPSNSIYDIFQDSKGFMWFATGKGLCRYDGNKTKVFTADFQTSKSGSCIAEDAFGRIWYCNFDGYLYYVEKESIKALKQPTSLGYFKFGIIKNELFLIQLNAVLVYDLKTLQLKHKHSILDTQIRFCFATKEKFYVLGNLLYELGAKNTIKKHPLPNRFFEEIITPIINTWNGKLIINSKSNSTYYSFENEKFSKHKLNNAPDFIQNTAITDNSIWICTPNGVYKNDLNTTKSKTYFTDQNISFVYKDKQQNYWVSTLNKGVLFIEDFTNNYIDLQPRPQSLALGKNEIFIGAEKDLVYKLNCKTLQTEKIFETESNHSISQIYADTVNDNVFFNSIKFNILDKNNQIKSEFSIAIKDVKKVDDKYFSFAASGLVGIFYIDKNLKSNWDFIYEKNKNINFSGFNQVALLINTNGKSTEYNAINNTIYYATNNGLIAVTNDGKSKEIKHNNETLFLIKIQKYKDKIIGLSTAEKLYCLDSKNKVTVFKLPYFIAKEKFNRFFIRNQYCYLFSENSVYEYDLESKKAQKVMSISNDMEATDVILKNNQLLFATSKGIVIKNRNEIGNYPKPKLILNEIQINGKRREIEEINQLNPEENDITINYSVLSFIPNENYRVSYTINNSGWKTLDENDKNLKLSSLSSGNYTIQLAIIYNNEKTELQTIQFEIKKPFWLNTFFLIGMGILFLVLIYSFYKWQILKLKRKNELQLEKVNLEKNLNQSKLKAIKSQMNPHFFYNALNTIQSFILSNDKKQAVNYLSKFSTLTRTILEMTEKDLVSITEEIKTLSLYLDIEKVRFNDDFNYEIFADSNVDADNIKIPSMFLQPFVENAVKHGLLHQTEEKKLKIHFEKVADQIKISIDDNGIGRKKSHELNQIKNNKHQSFATNAMQNRVNLLNQFTQKNISIEYIDKQNQNNQSLGTTVVFVIPIIY</sequence>
<dbReference type="Pfam" id="PF06580">
    <property type="entry name" value="His_kinase"/>
    <property type="match status" value="1"/>
</dbReference>
<keyword evidence="2" id="KW-0732">Signal</keyword>
<evidence type="ECO:0000256" key="2">
    <source>
        <dbReference type="SAM" id="SignalP"/>
    </source>
</evidence>
<evidence type="ECO:0000313" key="5">
    <source>
        <dbReference type="Proteomes" id="UP000605990"/>
    </source>
</evidence>
<evidence type="ECO:0000313" key="4">
    <source>
        <dbReference type="EMBL" id="MBC5835935.1"/>
    </source>
</evidence>
<reference evidence="4 5" key="1">
    <citation type="submission" date="2020-08" db="EMBL/GenBank/DDBJ databases">
        <title>Description of novel Flavobacterium F-408 isolate.</title>
        <authorList>
            <person name="Saticioglu I.B."/>
            <person name="Duman M."/>
            <person name="Altun S."/>
        </authorList>
    </citation>
    <scope>NUCLEOTIDE SEQUENCE [LARGE SCALE GENOMIC DNA]</scope>
    <source>
        <strain evidence="4 5">F-408</strain>
    </source>
</reference>
<dbReference type="InterPro" id="IPR011110">
    <property type="entry name" value="Reg_prop"/>
</dbReference>
<dbReference type="EMBL" id="JACRUN010000009">
    <property type="protein sequence ID" value="MBC5835935.1"/>
    <property type="molecule type" value="Genomic_DNA"/>
</dbReference>